<dbReference type="KEGG" id="achc:115352409"/>
<dbReference type="RefSeq" id="XP_040985462.1">
    <property type="nucleotide sequence ID" value="XM_041129528.1"/>
</dbReference>
<dbReference type="InterPro" id="IPR016186">
    <property type="entry name" value="C-type_lectin-like/link_sf"/>
</dbReference>
<dbReference type="PANTHER" id="PTHR47648:SF1">
    <property type="entry name" value="KILLER CELL LECTIN-LIKE RECEPTOR SUBFAMILY G MEMBER 1"/>
    <property type="match status" value="1"/>
</dbReference>
<dbReference type="InterPro" id="IPR016187">
    <property type="entry name" value="CTDL_fold"/>
</dbReference>
<dbReference type="RefSeq" id="XP_029896406.1">
    <property type="nucleotide sequence ID" value="XM_030040546.2"/>
</dbReference>
<dbReference type="AlphaFoldDB" id="A0A663EEG9"/>
<evidence type="ECO:0000259" key="4">
    <source>
        <dbReference type="PROSITE" id="PS50041"/>
    </source>
</evidence>
<evidence type="ECO:0000313" key="5">
    <source>
        <dbReference type="Ensembl" id="ENSACCP00020010715.1"/>
    </source>
</evidence>
<dbReference type="PROSITE" id="PS50041">
    <property type="entry name" value="C_TYPE_LECTIN_2"/>
    <property type="match status" value="1"/>
</dbReference>
<dbReference type="RefSeq" id="XP_040985461.1">
    <property type="nucleotide sequence ID" value="XM_041129527.1"/>
</dbReference>
<dbReference type="GeneID" id="115352409"/>
<reference evidence="5" key="1">
    <citation type="submission" date="2025-08" db="UniProtKB">
        <authorList>
            <consortium name="Ensembl"/>
        </authorList>
    </citation>
    <scope>IDENTIFICATION</scope>
</reference>
<dbReference type="InterPro" id="IPR001304">
    <property type="entry name" value="C-type_lectin-like"/>
</dbReference>
<organism evidence="5 6">
    <name type="scientific">Aquila chrysaetos chrysaetos</name>
    <dbReference type="NCBI Taxonomy" id="223781"/>
    <lineage>
        <taxon>Eukaryota</taxon>
        <taxon>Metazoa</taxon>
        <taxon>Chordata</taxon>
        <taxon>Craniata</taxon>
        <taxon>Vertebrata</taxon>
        <taxon>Euteleostomi</taxon>
        <taxon>Archelosauria</taxon>
        <taxon>Archosauria</taxon>
        <taxon>Dinosauria</taxon>
        <taxon>Saurischia</taxon>
        <taxon>Theropoda</taxon>
        <taxon>Coelurosauria</taxon>
        <taxon>Aves</taxon>
        <taxon>Neognathae</taxon>
        <taxon>Neoaves</taxon>
        <taxon>Telluraves</taxon>
        <taxon>Accipitrimorphae</taxon>
        <taxon>Accipitriformes</taxon>
        <taxon>Accipitridae</taxon>
        <taxon>Accipitrinae</taxon>
        <taxon>Aquila</taxon>
    </lineage>
</organism>
<dbReference type="GO" id="GO:0030246">
    <property type="term" value="F:carbohydrate binding"/>
    <property type="evidence" value="ECO:0007669"/>
    <property type="project" value="UniProtKB-KW"/>
</dbReference>
<dbReference type="Gene3D" id="3.10.100.10">
    <property type="entry name" value="Mannose-Binding Protein A, subunit A"/>
    <property type="match status" value="1"/>
</dbReference>
<dbReference type="Proteomes" id="UP000472275">
    <property type="component" value="Chromosome 17"/>
</dbReference>
<comment type="subcellular location">
    <subcellularLocation>
        <location evidence="1">Membrane</location>
        <topology evidence="1">Single-pass membrane protein</topology>
    </subcellularLocation>
</comment>
<keyword evidence="3" id="KW-1133">Transmembrane helix</keyword>
<dbReference type="Ensembl" id="ENSACCT00020011194.1">
    <property type="protein sequence ID" value="ENSACCP00020010715.1"/>
    <property type="gene ID" value="ENSACCG00020007343.1"/>
</dbReference>
<dbReference type="Pfam" id="PF00059">
    <property type="entry name" value="Lectin_C"/>
    <property type="match status" value="1"/>
</dbReference>
<feature type="domain" description="C-type lectin" evidence="4">
    <location>
        <begin position="127"/>
        <end position="231"/>
    </location>
</feature>
<name>A0A663EEG9_AQUCH</name>
<sequence length="235" mass="26422">MIPNCWEESSIDLQGNSDPDLDFAVNWTSKFQEKQSKKKQHLEACDGNIKEHIYLNVKHSASSKKLMIRQRTEKKNITNKDSPVSCTTCWSIAVILGILFLALLGTTVGFIIKGCACPRCPEQWMAYRESCYSFSKEKKDWNSSRESCRAQGARLLVISDTSEMDFFQTMQTELYWIGLKNSTGGDWAWEDGSKLSGKKVLSNSPVQKCAGLLKGAIRASSCEILAPWVCEKSLQ</sequence>
<protein>
    <submittedName>
        <fullName evidence="5">Killer cell lectin-like receptor subfamily G member 1</fullName>
    </submittedName>
</protein>
<evidence type="ECO:0000256" key="1">
    <source>
        <dbReference type="ARBA" id="ARBA00004167"/>
    </source>
</evidence>
<proteinExistence type="predicted"/>
<reference evidence="5" key="2">
    <citation type="submission" date="2025-09" db="UniProtKB">
        <authorList>
            <consortium name="Ensembl"/>
        </authorList>
    </citation>
    <scope>IDENTIFICATION</scope>
</reference>
<dbReference type="GeneTree" id="ENSGT00940000156296"/>
<dbReference type="InterPro" id="IPR033992">
    <property type="entry name" value="NKR-like_CTLD"/>
</dbReference>
<keyword evidence="3" id="KW-0812">Transmembrane</keyword>
<dbReference type="OrthoDB" id="6133475at2759"/>
<feature type="transmembrane region" description="Helical" evidence="3">
    <location>
        <begin position="90"/>
        <end position="112"/>
    </location>
</feature>
<evidence type="ECO:0000313" key="6">
    <source>
        <dbReference type="Proteomes" id="UP000472275"/>
    </source>
</evidence>
<keyword evidence="6" id="KW-1185">Reference proteome</keyword>
<dbReference type="SUPFAM" id="SSF56436">
    <property type="entry name" value="C-type lectin-like"/>
    <property type="match status" value="1"/>
</dbReference>
<evidence type="ECO:0000256" key="2">
    <source>
        <dbReference type="ARBA" id="ARBA00022734"/>
    </source>
</evidence>
<dbReference type="PANTHER" id="PTHR47648">
    <property type="entry name" value="KILLER CELL LECTIN-LIKE RECEPTOR SUBFAMILY G MEMBER 1"/>
    <property type="match status" value="1"/>
</dbReference>
<keyword evidence="2" id="KW-0430">Lectin</keyword>
<dbReference type="InterPro" id="IPR042190">
    <property type="entry name" value="KLRG1"/>
</dbReference>
<dbReference type="InParanoid" id="A0A663EEG9"/>
<dbReference type="GO" id="GO:0016020">
    <property type="term" value="C:membrane"/>
    <property type="evidence" value="ECO:0007669"/>
    <property type="project" value="UniProtKB-SubCell"/>
</dbReference>
<keyword evidence="3" id="KW-0472">Membrane</keyword>
<dbReference type="CDD" id="cd03593">
    <property type="entry name" value="CLECT_NK_receptors_like"/>
    <property type="match status" value="1"/>
</dbReference>
<dbReference type="SMART" id="SM00034">
    <property type="entry name" value="CLECT"/>
    <property type="match status" value="1"/>
</dbReference>
<gene>
    <name evidence="5" type="primary">LOC115352409</name>
</gene>
<accession>A0A663EEG9</accession>
<evidence type="ECO:0000256" key="3">
    <source>
        <dbReference type="SAM" id="Phobius"/>
    </source>
</evidence>